<evidence type="ECO:0000313" key="1">
    <source>
        <dbReference type="EMBL" id="QOR57679.1"/>
    </source>
</evidence>
<proteinExistence type="predicted"/>
<dbReference type="EMBL" id="MT774408">
    <property type="protein sequence ID" value="QOR57679.1"/>
    <property type="molecule type" value="Genomic_DNA"/>
</dbReference>
<dbReference type="Proteomes" id="UP000594028">
    <property type="component" value="Segment"/>
</dbReference>
<name>A0A7M1RVF7_9CAUD</name>
<accession>A0A7M1RVF7</accession>
<sequence length="80" mass="9175">MKQPKKTSRCINQIHPPRKKHAIKDKLGNDRNRLWLKDGNTTMLLTKGITSSAAQVLQRMIKTFLNANELKTSLTFLITK</sequence>
<keyword evidence="2" id="KW-1185">Reference proteome</keyword>
<organism evidence="1 2">
    <name type="scientific">uncultured phage cr130_1</name>
    <dbReference type="NCBI Taxonomy" id="2772092"/>
    <lineage>
        <taxon>Viruses</taxon>
        <taxon>Duplodnaviria</taxon>
        <taxon>Heunggongvirae</taxon>
        <taxon>Uroviricota</taxon>
        <taxon>Caudoviricetes</taxon>
        <taxon>Crassvirales</taxon>
        <taxon>Suoliviridae</taxon>
        <taxon>Oafivirinae</taxon>
        <taxon>Chuhaivirus</taxon>
        <taxon>Chuhaivirus simiae</taxon>
    </lineage>
</organism>
<dbReference type="KEGG" id="vg:65131832"/>
<reference evidence="1 2" key="1">
    <citation type="submission" date="2020-07" db="EMBL/GenBank/DDBJ databases">
        <title>Taxonomic proposal: Crassvirales, a new order of highly abundant and diverse bacterial viruses.</title>
        <authorList>
            <person name="Shkoporov A.N."/>
            <person name="Stockdale S.R."/>
            <person name="Guerin E."/>
            <person name="Ross R.P."/>
            <person name="Hill C."/>
        </authorList>
    </citation>
    <scope>NUCLEOTIDE SEQUENCE [LARGE SCALE GENOMIC DNA]</scope>
</reference>
<dbReference type="GeneID" id="65131832"/>
<protein>
    <submittedName>
        <fullName evidence="1">Uncharacterized protein</fullName>
    </submittedName>
</protein>
<dbReference type="RefSeq" id="YP_010113319.1">
    <property type="nucleotide sequence ID" value="NC_055901.1"/>
</dbReference>
<evidence type="ECO:0000313" key="2">
    <source>
        <dbReference type="Proteomes" id="UP000594028"/>
    </source>
</evidence>